<evidence type="ECO:0000256" key="2">
    <source>
        <dbReference type="ARBA" id="ARBA00022448"/>
    </source>
</evidence>
<evidence type="ECO:0000256" key="8">
    <source>
        <dbReference type="ARBA" id="ARBA00023136"/>
    </source>
</evidence>
<dbReference type="PROSITE" id="PS52016">
    <property type="entry name" value="TONB_DEPENDENT_REC_3"/>
    <property type="match status" value="1"/>
</dbReference>
<dbReference type="InterPro" id="IPR000531">
    <property type="entry name" value="Beta-barrel_TonB"/>
</dbReference>
<evidence type="ECO:0000256" key="9">
    <source>
        <dbReference type="ARBA" id="ARBA00023237"/>
    </source>
</evidence>
<keyword evidence="3 10" id="KW-1134">Transmembrane beta strand</keyword>
<evidence type="ECO:0000313" key="13">
    <source>
        <dbReference type="EMBL" id="MBT1700661.1"/>
    </source>
</evidence>
<keyword evidence="4" id="KW-0406">Ion transport</keyword>
<evidence type="ECO:0000256" key="10">
    <source>
        <dbReference type="PROSITE-ProRule" id="PRU01360"/>
    </source>
</evidence>
<evidence type="ECO:0000259" key="12">
    <source>
        <dbReference type="SMART" id="SM00965"/>
    </source>
</evidence>
<dbReference type="Gene3D" id="3.55.50.30">
    <property type="match status" value="1"/>
</dbReference>
<accession>A0AAP2DQK8</accession>
<evidence type="ECO:0000256" key="4">
    <source>
        <dbReference type="ARBA" id="ARBA00022496"/>
    </source>
</evidence>
<dbReference type="GO" id="GO:0006826">
    <property type="term" value="P:iron ion transport"/>
    <property type="evidence" value="ECO:0007669"/>
    <property type="project" value="UniProtKB-KW"/>
</dbReference>
<reference evidence="13 14" key="1">
    <citation type="submission" date="2021-05" db="EMBL/GenBank/DDBJ databases">
        <title>A Polyphasic approach of four new species of the genus Ohtaekwangia: Ohtaekwangia histidinii sp. nov., Ohtaekwangia cretensis sp. nov., Ohtaekwangia indiensis sp. nov., Ohtaekwangia reichenbachii sp. nov. from diverse environment.</title>
        <authorList>
            <person name="Octaviana S."/>
        </authorList>
    </citation>
    <scope>NUCLEOTIDE SEQUENCE [LARGE SCALE GENOMIC DNA]</scope>
    <source>
        <strain evidence="13 14">PWU4</strain>
    </source>
</reference>
<dbReference type="Gene3D" id="2.40.170.20">
    <property type="entry name" value="TonB-dependent receptor, beta-barrel domain"/>
    <property type="match status" value="1"/>
</dbReference>
<keyword evidence="5 10" id="KW-0812">Transmembrane</keyword>
<evidence type="ECO:0000256" key="1">
    <source>
        <dbReference type="ARBA" id="ARBA00004571"/>
    </source>
</evidence>
<keyword evidence="6" id="KW-0408">Iron</keyword>
<evidence type="ECO:0000256" key="11">
    <source>
        <dbReference type="RuleBase" id="RU003357"/>
    </source>
</evidence>
<dbReference type="Pfam" id="PF07715">
    <property type="entry name" value="Plug"/>
    <property type="match status" value="1"/>
</dbReference>
<comment type="subcellular location">
    <subcellularLocation>
        <location evidence="1 10">Cell outer membrane</location>
        <topology evidence="1 10">Multi-pass membrane protein</topology>
    </subcellularLocation>
</comment>
<comment type="similarity">
    <text evidence="10 11">Belongs to the TonB-dependent receptor family.</text>
</comment>
<dbReference type="SMART" id="SM00965">
    <property type="entry name" value="STN"/>
    <property type="match status" value="1"/>
</dbReference>
<dbReference type="GO" id="GO:0009279">
    <property type="term" value="C:cell outer membrane"/>
    <property type="evidence" value="ECO:0007669"/>
    <property type="project" value="UniProtKB-SubCell"/>
</dbReference>
<keyword evidence="4" id="KW-0410">Iron transport</keyword>
<keyword evidence="8 10" id="KW-0472">Membrane</keyword>
<comment type="caution">
    <text evidence="13">The sequence shown here is derived from an EMBL/GenBank/DDBJ whole genome shotgun (WGS) entry which is preliminary data.</text>
</comment>
<feature type="domain" description="Secretin/TonB short N-terminal" evidence="12">
    <location>
        <begin position="71"/>
        <end position="123"/>
    </location>
</feature>
<dbReference type="InterPro" id="IPR011662">
    <property type="entry name" value="Secretin/TonB_short_N"/>
</dbReference>
<dbReference type="InterPro" id="IPR039426">
    <property type="entry name" value="TonB-dep_rcpt-like"/>
</dbReference>
<dbReference type="Pfam" id="PF07660">
    <property type="entry name" value="STN"/>
    <property type="match status" value="1"/>
</dbReference>
<dbReference type="InterPro" id="IPR036942">
    <property type="entry name" value="Beta-barrel_TonB_sf"/>
</dbReference>
<evidence type="ECO:0000256" key="7">
    <source>
        <dbReference type="ARBA" id="ARBA00023077"/>
    </source>
</evidence>
<sequence length="1207" mass="132580">MSIFYTHAKGKHWHTASRVFAISLLIVLLCEPVLPVAAAHKGSQSAPLIELNLNGASIKDALRQIERQTRYNFVVNDNRLRAVNKTITLSIKDRDINAVLSQILEGTYISYKIKKNHITLIPPADSYRMVPLADSGGSFYHILPNDNTTDELFWSAVPDFNVRGTVKDQDGISLPGVNILVKGTTIGTVTDADGNFSLAVPSGESVLVFSFIGYVSQDVPVNNQSVLNVQMSADITTLSEVVVIGYGTQKKSDLTGSVGTVKAEEIQERQLPSVTQALAGRIAGVSVSVNSGRPGGQSNVRIRGFSSISTSNNPLYVVDGVIMPVGTQTDGSYSLNNAIDNINPADIASIEVLKDASSTAIYGARGANGVIMITTKRGSNAGGKVTYDMQMSVPTIGPNRVEMLNAREFLEVEQLGWDNLKVYDPAGWNSVTNTHSSGRQNPQLARAALTDIGTYSLFDANGNPLYDTDWLKESTQNKLSQNHQLSVTGGNNENSYGVYLGYRDDNGLLLNSYLKRYSGRFVMDSQVKPWLKIGGTLGYNNQQENIVDFGTGGLNSVRMITEALPILPVRYPNGVFSHNKNYSASIEGGQNPVDQMLNNTYDLISRTTMGNMYANIKLAEGLEFRSTVGVNLLERERKRYNGRPAPQTPTYVNPANDRGTARVRSDRETFWSFENYLTYNKRFATIHSLTAMVGQSAQETNIYFFQASSRNFISDFFGTNNIGGAQDFAVDSPPVSSGRTRFAFNSYFGRINYGLMDKYLVTVTGRMDGSSKFGESNKYAFFPSAALAWRVSEEPFLKGSSVVSNLKLRTSYGLTGNSEITTYSALPTLRVVTGVINNSRVSGVATNRLGNPDLQWEKTAQSDIGVELGLFNDRISIEADVYYRKTTDMLLSAPLPVTSGYETITRNVGSMENKGLEFTLNTENFSNDDFSWRTTFNIAMNRNKVLKLANPAPIFGVGNPNFTNQTGVIMEGKPVGSFWGLVRLGTWSTSAEDAAQLAEYNKSANTYRGTGKPLLPGDVKYLDVNGDYAINDADRMIIGNGNPDSYGSFINNIRYKAFDITLDIQYSYGNDLLNMTKHSGEDRTGLANSYRSVLNAWTPEHQNTDIAAVRDSKAGYVSNVDTHWIEDGSFIRGRNLVIGYTLSSSLTERLRLSRARVYVSAQNFFLSTKFSGNDPEVSTYTNPFAQGQTFFDYPKPTTYMFGLSLGL</sequence>
<dbReference type="NCBIfam" id="TIGR04057">
    <property type="entry name" value="SusC_RagA_signa"/>
    <property type="match status" value="1"/>
</dbReference>
<dbReference type="Gene3D" id="2.60.40.1120">
    <property type="entry name" value="Carboxypeptidase-like, regulatory domain"/>
    <property type="match status" value="1"/>
</dbReference>
<dbReference type="AlphaFoldDB" id="A0AAP2DQK8"/>
<name>A0AAP2DQK8_9BACT</name>
<dbReference type="Pfam" id="PF00593">
    <property type="entry name" value="TonB_dep_Rec_b-barrel"/>
    <property type="match status" value="1"/>
</dbReference>
<evidence type="ECO:0000256" key="3">
    <source>
        <dbReference type="ARBA" id="ARBA00022452"/>
    </source>
</evidence>
<dbReference type="Gene3D" id="2.170.130.10">
    <property type="entry name" value="TonB-dependent receptor, plug domain"/>
    <property type="match status" value="1"/>
</dbReference>
<dbReference type="NCBIfam" id="TIGR04056">
    <property type="entry name" value="OMP_RagA_SusC"/>
    <property type="match status" value="1"/>
</dbReference>
<dbReference type="Pfam" id="PF13715">
    <property type="entry name" value="CarbopepD_reg_2"/>
    <property type="match status" value="1"/>
</dbReference>
<dbReference type="EMBL" id="JAHESF010000045">
    <property type="protein sequence ID" value="MBT1700661.1"/>
    <property type="molecule type" value="Genomic_DNA"/>
</dbReference>
<organism evidence="13 14">
    <name type="scientific">Chryseosolibacter histidini</name>
    <dbReference type="NCBI Taxonomy" id="2782349"/>
    <lineage>
        <taxon>Bacteria</taxon>
        <taxon>Pseudomonadati</taxon>
        <taxon>Bacteroidota</taxon>
        <taxon>Cytophagia</taxon>
        <taxon>Cytophagales</taxon>
        <taxon>Chryseotaleaceae</taxon>
        <taxon>Chryseosolibacter</taxon>
    </lineage>
</organism>
<dbReference type="InterPro" id="IPR012910">
    <property type="entry name" value="Plug_dom"/>
</dbReference>
<evidence type="ECO:0000256" key="5">
    <source>
        <dbReference type="ARBA" id="ARBA00022692"/>
    </source>
</evidence>
<evidence type="ECO:0000256" key="6">
    <source>
        <dbReference type="ARBA" id="ARBA00023004"/>
    </source>
</evidence>
<dbReference type="FunFam" id="2.170.130.10:FF:000008">
    <property type="entry name" value="SusC/RagA family TonB-linked outer membrane protein"/>
    <property type="match status" value="1"/>
</dbReference>
<protein>
    <submittedName>
        <fullName evidence="13">TonB-dependent receptor</fullName>
    </submittedName>
</protein>
<dbReference type="InterPro" id="IPR023996">
    <property type="entry name" value="TonB-dep_OMP_SusC/RagA"/>
</dbReference>
<dbReference type="SUPFAM" id="SSF49464">
    <property type="entry name" value="Carboxypeptidase regulatory domain-like"/>
    <property type="match status" value="1"/>
</dbReference>
<keyword evidence="9 10" id="KW-0998">Cell outer membrane</keyword>
<keyword evidence="13" id="KW-0675">Receptor</keyword>
<dbReference type="InterPro" id="IPR023997">
    <property type="entry name" value="TonB-dep_OMP_SusC/RagA_CS"/>
</dbReference>
<gene>
    <name evidence="13" type="ORF">KK083_27475</name>
</gene>
<evidence type="ECO:0000313" key="14">
    <source>
        <dbReference type="Proteomes" id="UP001319200"/>
    </source>
</evidence>
<dbReference type="FunFam" id="2.60.40.1120:FF:000003">
    <property type="entry name" value="Outer membrane protein Omp121"/>
    <property type="match status" value="1"/>
</dbReference>
<dbReference type="Proteomes" id="UP001319200">
    <property type="component" value="Unassembled WGS sequence"/>
</dbReference>
<proteinExistence type="inferred from homology"/>
<keyword evidence="7 11" id="KW-0798">TonB box</keyword>
<keyword evidence="2 10" id="KW-0813">Transport</keyword>
<keyword evidence="14" id="KW-1185">Reference proteome</keyword>
<dbReference type="RefSeq" id="WP_254169350.1">
    <property type="nucleotide sequence ID" value="NZ_JAHESF010000045.1"/>
</dbReference>
<dbReference type="SUPFAM" id="SSF56935">
    <property type="entry name" value="Porins"/>
    <property type="match status" value="1"/>
</dbReference>
<dbReference type="InterPro" id="IPR037066">
    <property type="entry name" value="Plug_dom_sf"/>
</dbReference>
<dbReference type="InterPro" id="IPR008969">
    <property type="entry name" value="CarboxyPept-like_regulatory"/>
</dbReference>